<reference evidence="2 3" key="1">
    <citation type="journal article" date="2016" name="Mol. Biol. Evol.">
        <title>Comparative Genomics of Early-Diverging Mushroom-Forming Fungi Provides Insights into the Origins of Lignocellulose Decay Capabilities.</title>
        <authorList>
            <person name="Nagy L.G."/>
            <person name="Riley R."/>
            <person name="Tritt A."/>
            <person name="Adam C."/>
            <person name="Daum C."/>
            <person name="Floudas D."/>
            <person name="Sun H."/>
            <person name="Yadav J.S."/>
            <person name="Pangilinan J."/>
            <person name="Larsson K.H."/>
            <person name="Matsuura K."/>
            <person name="Barry K."/>
            <person name="Labutti K."/>
            <person name="Kuo R."/>
            <person name="Ohm R.A."/>
            <person name="Bhattacharya S.S."/>
            <person name="Shirouzu T."/>
            <person name="Yoshinaga Y."/>
            <person name="Martin F.M."/>
            <person name="Grigoriev I.V."/>
            <person name="Hibbett D.S."/>
        </authorList>
    </citation>
    <scope>NUCLEOTIDE SEQUENCE [LARGE SCALE GENOMIC DNA]</scope>
    <source>
        <strain evidence="2 3">HHB12733</strain>
    </source>
</reference>
<dbReference type="Proteomes" id="UP000076842">
    <property type="component" value="Unassembled WGS sequence"/>
</dbReference>
<organism evidence="2 3">
    <name type="scientific">Calocera cornea HHB12733</name>
    <dbReference type="NCBI Taxonomy" id="1353952"/>
    <lineage>
        <taxon>Eukaryota</taxon>
        <taxon>Fungi</taxon>
        <taxon>Dikarya</taxon>
        <taxon>Basidiomycota</taxon>
        <taxon>Agaricomycotina</taxon>
        <taxon>Dacrymycetes</taxon>
        <taxon>Dacrymycetales</taxon>
        <taxon>Dacrymycetaceae</taxon>
        <taxon>Calocera</taxon>
    </lineage>
</organism>
<name>A0A165EYJ6_9BASI</name>
<dbReference type="EMBL" id="KV423988">
    <property type="protein sequence ID" value="KZT55794.1"/>
    <property type="molecule type" value="Genomic_DNA"/>
</dbReference>
<dbReference type="AlphaFoldDB" id="A0A165EYJ6"/>
<evidence type="ECO:0000313" key="2">
    <source>
        <dbReference type="EMBL" id="KZT55794.1"/>
    </source>
</evidence>
<sequence>RLQHLCLPSHPLRLHLLCLPSHPLRLQHLCLPSHPLRLHRSINMAPRSLSAQLAVDDVVKIMNDCILDPAKKIRIPSRIHCPLCRQQGRPRACMNRKNRDETNYGRILSVCYNSEHGPIDRVTWLTDKLHPNDCSALQQSMQDAVPTWSSSPIHHDAPHQRARAARNNSGRRYLNCIACGKGRGARACDKNGWCKDCCLNANVSLNWGLPVGCHYHGRPPGVTRDWEAEETEPVERGRGGGGAGVTGERMGSGEGREPEAVLPSTQAFHGPVQIGRRMTKDYRAFLQEQLREDEAWKREEREVREQSEKIARLLGLVLFTKTERLMYKLIAQPSDLGGLATQLEDWPKRVRDVVCAGGGEEADEVFLYEPDLQSWASYDSNTYRTVVRGERLLCRLRGVGPNAPGLQAEIGDLPMPLRDARASVDLDLTGVEEVDLSTDLPSQPFHPSTPARASSPPRLLALLDTAMSSPPPSPSLPPSSPPIPIHEILDNAWPGSCSFGTIYSAIKTIQQAMHRDHKCFQEAFHDLYGFDKPYVLP</sequence>
<feature type="compositionally biased region" description="Gly residues" evidence="1">
    <location>
        <begin position="239"/>
        <end position="253"/>
    </location>
</feature>
<evidence type="ECO:0000313" key="3">
    <source>
        <dbReference type="Proteomes" id="UP000076842"/>
    </source>
</evidence>
<feature type="non-terminal residue" evidence="2">
    <location>
        <position position="1"/>
    </location>
</feature>
<gene>
    <name evidence="2" type="ORF">CALCODRAFT_545092</name>
</gene>
<feature type="region of interest" description="Disordered" evidence="1">
    <location>
        <begin position="146"/>
        <end position="166"/>
    </location>
</feature>
<feature type="region of interest" description="Disordered" evidence="1">
    <location>
        <begin position="230"/>
        <end position="260"/>
    </location>
</feature>
<accession>A0A165EYJ6</accession>
<keyword evidence="3" id="KW-1185">Reference proteome</keyword>
<protein>
    <submittedName>
        <fullName evidence="2">Uncharacterized protein</fullName>
    </submittedName>
</protein>
<dbReference type="InParanoid" id="A0A165EYJ6"/>
<evidence type="ECO:0000256" key="1">
    <source>
        <dbReference type="SAM" id="MobiDB-lite"/>
    </source>
</evidence>
<proteinExistence type="predicted"/>